<gene>
    <name evidence="2" type="ORF">SAMN05216207_1001174</name>
</gene>
<name>A0A1I4S0U7_PSUAM</name>
<feature type="transmembrane region" description="Helical" evidence="1">
    <location>
        <begin position="29"/>
        <end position="49"/>
    </location>
</feature>
<dbReference type="AlphaFoldDB" id="A0A1I4S0U7"/>
<keyword evidence="1" id="KW-0812">Transmembrane</keyword>
<organism evidence="2 3">
    <name type="scientific">Pseudonocardia ammonioxydans</name>
    <dbReference type="NCBI Taxonomy" id="260086"/>
    <lineage>
        <taxon>Bacteria</taxon>
        <taxon>Bacillati</taxon>
        <taxon>Actinomycetota</taxon>
        <taxon>Actinomycetes</taxon>
        <taxon>Pseudonocardiales</taxon>
        <taxon>Pseudonocardiaceae</taxon>
        <taxon>Pseudonocardia</taxon>
    </lineage>
</organism>
<accession>A0A1I4S0U7</accession>
<sequence>MIAQWIGGAVAGAAIWVLFRYLWFSLPIVALALAVVLTVGLVLGVRALLRNDDLKTTLFAVLVGLLLTVSPAILVLLDR</sequence>
<keyword evidence="3" id="KW-1185">Reference proteome</keyword>
<dbReference type="EMBL" id="FOUY01000001">
    <property type="protein sequence ID" value="SFM58041.1"/>
    <property type="molecule type" value="Genomic_DNA"/>
</dbReference>
<dbReference type="STRING" id="260086.SAMN05216207_1001174"/>
<evidence type="ECO:0000313" key="2">
    <source>
        <dbReference type="EMBL" id="SFM58041.1"/>
    </source>
</evidence>
<feature type="transmembrane region" description="Helical" evidence="1">
    <location>
        <begin position="56"/>
        <end position="77"/>
    </location>
</feature>
<reference evidence="2 3" key="1">
    <citation type="submission" date="2016-10" db="EMBL/GenBank/DDBJ databases">
        <authorList>
            <person name="de Groot N.N."/>
        </authorList>
    </citation>
    <scope>NUCLEOTIDE SEQUENCE [LARGE SCALE GENOMIC DNA]</scope>
    <source>
        <strain evidence="2 3">CGMCC 4.1877</strain>
    </source>
</reference>
<evidence type="ECO:0000313" key="3">
    <source>
        <dbReference type="Proteomes" id="UP000199614"/>
    </source>
</evidence>
<protein>
    <submittedName>
        <fullName evidence="2">Uncharacterized protein</fullName>
    </submittedName>
</protein>
<dbReference type="Proteomes" id="UP000199614">
    <property type="component" value="Unassembled WGS sequence"/>
</dbReference>
<evidence type="ECO:0000256" key="1">
    <source>
        <dbReference type="SAM" id="Phobius"/>
    </source>
</evidence>
<keyword evidence="1" id="KW-1133">Transmembrane helix</keyword>
<keyword evidence="1" id="KW-0472">Membrane</keyword>
<proteinExistence type="predicted"/>